<dbReference type="EMBL" id="CAJNOM010000805">
    <property type="protein sequence ID" value="CAF1565080.1"/>
    <property type="molecule type" value="Genomic_DNA"/>
</dbReference>
<dbReference type="SMART" id="SM00132">
    <property type="entry name" value="LIM"/>
    <property type="match status" value="2"/>
</dbReference>
<evidence type="ECO:0000256" key="4">
    <source>
        <dbReference type="ARBA" id="ARBA00022833"/>
    </source>
</evidence>
<feature type="domain" description="Homeobox" evidence="13">
    <location>
        <begin position="158"/>
        <end position="218"/>
    </location>
</feature>
<sequence>MDDRRVKKLTHLFSLNKQIYKDGNDCFLCSACKLGITDEFYLRAGSGIYHETCLQCSVCQIVLDEQSTCFLKGVHILCRQDYHKYFSNKCSKCTRFIHPNDWIRRACDNIYHLTCFACYICERQLSTGEDYSLEDGHILCKMHVINRNDDKNDDNKQNKTKRIRTAFNEVQLQILQASFEIDQNPDGQELDHISQVIGLSKRVIQVWFQNTRARQKKQKAISQIQMPNSDSDTSMSDDIGDSALVYIS</sequence>
<evidence type="ECO:0000256" key="3">
    <source>
        <dbReference type="ARBA" id="ARBA00022737"/>
    </source>
</evidence>
<comment type="subcellular location">
    <subcellularLocation>
        <location evidence="1 9 11">Nucleus</location>
    </subcellularLocation>
</comment>
<comment type="caution">
    <text evidence="14">The sequence shown here is derived from an EMBL/GenBank/DDBJ whole genome shotgun (WGS) entry which is preliminary data.</text>
</comment>
<evidence type="ECO:0000256" key="9">
    <source>
        <dbReference type="PROSITE-ProRule" id="PRU00108"/>
    </source>
</evidence>
<evidence type="ECO:0000256" key="6">
    <source>
        <dbReference type="ARBA" id="ARBA00023125"/>
    </source>
</evidence>
<dbReference type="Pfam" id="PF00412">
    <property type="entry name" value="LIM"/>
    <property type="match status" value="2"/>
</dbReference>
<keyword evidence="4 10" id="KW-0862">Zinc</keyword>
<feature type="DNA-binding region" description="Homeobox" evidence="9">
    <location>
        <begin position="160"/>
        <end position="219"/>
    </location>
</feature>
<keyword evidence="2 10" id="KW-0479">Metal-binding</keyword>
<evidence type="ECO:0000313" key="14">
    <source>
        <dbReference type="EMBL" id="CAF1116253.1"/>
    </source>
</evidence>
<dbReference type="Proteomes" id="UP000663877">
    <property type="component" value="Unassembled WGS sequence"/>
</dbReference>
<keyword evidence="16" id="KW-1185">Reference proteome</keyword>
<dbReference type="PROSITE" id="PS00027">
    <property type="entry name" value="HOMEOBOX_1"/>
    <property type="match status" value="1"/>
</dbReference>
<dbReference type="PROSITE" id="PS50071">
    <property type="entry name" value="HOMEOBOX_2"/>
    <property type="match status" value="1"/>
</dbReference>
<evidence type="ECO:0000313" key="15">
    <source>
        <dbReference type="EMBL" id="CAF1565080.1"/>
    </source>
</evidence>
<dbReference type="Gene3D" id="2.10.110.10">
    <property type="entry name" value="Cysteine Rich Protein"/>
    <property type="match status" value="2"/>
</dbReference>
<evidence type="ECO:0000256" key="2">
    <source>
        <dbReference type="ARBA" id="ARBA00022723"/>
    </source>
</evidence>
<dbReference type="GO" id="GO:0005634">
    <property type="term" value="C:nucleus"/>
    <property type="evidence" value="ECO:0007669"/>
    <property type="project" value="UniProtKB-SubCell"/>
</dbReference>
<dbReference type="Gene3D" id="1.10.10.60">
    <property type="entry name" value="Homeodomain-like"/>
    <property type="match status" value="1"/>
</dbReference>
<proteinExistence type="predicted"/>
<accession>A0A814Q859</accession>
<dbReference type="PROSITE" id="PS50023">
    <property type="entry name" value="LIM_DOMAIN_2"/>
    <property type="match status" value="2"/>
</dbReference>
<dbReference type="GO" id="GO:0030182">
    <property type="term" value="P:neuron differentiation"/>
    <property type="evidence" value="ECO:0007669"/>
    <property type="project" value="TreeGrafter"/>
</dbReference>
<dbReference type="GO" id="GO:0000981">
    <property type="term" value="F:DNA-binding transcription factor activity, RNA polymerase II-specific"/>
    <property type="evidence" value="ECO:0007669"/>
    <property type="project" value="InterPro"/>
</dbReference>
<feature type="domain" description="LIM zinc-binding" evidence="12">
    <location>
        <begin position="88"/>
        <end position="150"/>
    </location>
</feature>
<keyword evidence="7 9" id="KW-0371">Homeobox</keyword>
<dbReference type="CDD" id="cd00086">
    <property type="entry name" value="homeodomain"/>
    <property type="match status" value="1"/>
</dbReference>
<evidence type="ECO:0000256" key="5">
    <source>
        <dbReference type="ARBA" id="ARBA00023038"/>
    </source>
</evidence>
<evidence type="ECO:0000313" key="16">
    <source>
        <dbReference type="Proteomes" id="UP000663832"/>
    </source>
</evidence>
<dbReference type="InterPro" id="IPR050453">
    <property type="entry name" value="LIM_Homeobox_TF"/>
</dbReference>
<protein>
    <submittedName>
        <fullName evidence="14">Uncharacterized protein</fullName>
    </submittedName>
</protein>
<organism evidence="14 17">
    <name type="scientific">Adineta steineri</name>
    <dbReference type="NCBI Taxonomy" id="433720"/>
    <lineage>
        <taxon>Eukaryota</taxon>
        <taxon>Metazoa</taxon>
        <taxon>Spiralia</taxon>
        <taxon>Gnathifera</taxon>
        <taxon>Rotifera</taxon>
        <taxon>Eurotatoria</taxon>
        <taxon>Bdelloidea</taxon>
        <taxon>Adinetida</taxon>
        <taxon>Adinetidae</taxon>
        <taxon>Adineta</taxon>
    </lineage>
</organism>
<feature type="domain" description="LIM zinc-binding" evidence="12">
    <location>
        <begin position="27"/>
        <end position="87"/>
    </location>
</feature>
<dbReference type="AlphaFoldDB" id="A0A814Q859"/>
<dbReference type="GO" id="GO:0046872">
    <property type="term" value="F:metal ion binding"/>
    <property type="evidence" value="ECO:0007669"/>
    <property type="project" value="UniProtKB-KW"/>
</dbReference>
<dbReference type="InterPro" id="IPR001781">
    <property type="entry name" value="Znf_LIM"/>
</dbReference>
<evidence type="ECO:0000256" key="10">
    <source>
        <dbReference type="PROSITE-ProRule" id="PRU00125"/>
    </source>
</evidence>
<dbReference type="SUPFAM" id="SSF46689">
    <property type="entry name" value="Homeodomain-like"/>
    <property type="match status" value="1"/>
</dbReference>
<dbReference type="InterPro" id="IPR001356">
    <property type="entry name" value="HD"/>
</dbReference>
<evidence type="ECO:0000313" key="17">
    <source>
        <dbReference type="Proteomes" id="UP000663877"/>
    </source>
</evidence>
<dbReference type="OrthoDB" id="10068367at2759"/>
<dbReference type="SMART" id="SM00389">
    <property type="entry name" value="HOX"/>
    <property type="match status" value="1"/>
</dbReference>
<dbReference type="InterPro" id="IPR009057">
    <property type="entry name" value="Homeodomain-like_sf"/>
</dbReference>
<reference evidence="14" key="1">
    <citation type="submission" date="2021-02" db="EMBL/GenBank/DDBJ databases">
        <authorList>
            <person name="Nowell W R."/>
        </authorList>
    </citation>
    <scope>NUCLEOTIDE SEQUENCE</scope>
</reference>
<keyword evidence="8 9" id="KW-0539">Nucleus</keyword>
<evidence type="ECO:0000256" key="8">
    <source>
        <dbReference type="ARBA" id="ARBA00023242"/>
    </source>
</evidence>
<evidence type="ECO:0000256" key="1">
    <source>
        <dbReference type="ARBA" id="ARBA00004123"/>
    </source>
</evidence>
<gene>
    <name evidence="14" type="ORF">BJG266_LOCUS22196</name>
    <name evidence="15" type="ORF">QVE165_LOCUS48266</name>
</gene>
<evidence type="ECO:0000259" key="12">
    <source>
        <dbReference type="PROSITE" id="PS50023"/>
    </source>
</evidence>
<name>A0A814Q859_9BILA</name>
<dbReference type="SUPFAM" id="SSF57716">
    <property type="entry name" value="Glucocorticoid receptor-like (DNA-binding domain)"/>
    <property type="match status" value="1"/>
</dbReference>
<dbReference type="FunFam" id="1.10.10.60:FF:000027">
    <property type="entry name" value="LIM/homeobox protein Lhx9"/>
    <property type="match status" value="1"/>
</dbReference>
<dbReference type="GO" id="GO:0000977">
    <property type="term" value="F:RNA polymerase II transcription regulatory region sequence-specific DNA binding"/>
    <property type="evidence" value="ECO:0007669"/>
    <property type="project" value="TreeGrafter"/>
</dbReference>
<dbReference type="Pfam" id="PF00046">
    <property type="entry name" value="Homeodomain"/>
    <property type="match status" value="1"/>
</dbReference>
<dbReference type="PANTHER" id="PTHR24208:SF127">
    <property type="entry name" value="LIM_HOMEOBOX PROTEIN AWH"/>
    <property type="match status" value="1"/>
</dbReference>
<dbReference type="InterPro" id="IPR017970">
    <property type="entry name" value="Homeobox_CS"/>
</dbReference>
<evidence type="ECO:0000256" key="7">
    <source>
        <dbReference type="ARBA" id="ARBA00023155"/>
    </source>
</evidence>
<dbReference type="PANTHER" id="PTHR24208">
    <property type="entry name" value="LIM/HOMEOBOX PROTEIN LHX"/>
    <property type="match status" value="1"/>
</dbReference>
<keyword evidence="6 9" id="KW-0238">DNA-binding</keyword>
<dbReference type="Proteomes" id="UP000663832">
    <property type="component" value="Unassembled WGS sequence"/>
</dbReference>
<dbReference type="PROSITE" id="PS00478">
    <property type="entry name" value="LIM_DOMAIN_1"/>
    <property type="match status" value="2"/>
</dbReference>
<keyword evidence="5 10" id="KW-0440">LIM domain</keyword>
<evidence type="ECO:0000256" key="11">
    <source>
        <dbReference type="RuleBase" id="RU000682"/>
    </source>
</evidence>
<dbReference type="EMBL" id="CAJNOI010000137">
    <property type="protein sequence ID" value="CAF1116253.1"/>
    <property type="molecule type" value="Genomic_DNA"/>
</dbReference>
<keyword evidence="3" id="KW-0677">Repeat</keyword>
<evidence type="ECO:0000259" key="13">
    <source>
        <dbReference type="PROSITE" id="PS50071"/>
    </source>
</evidence>